<evidence type="ECO:0000259" key="7">
    <source>
        <dbReference type="Pfam" id="PF02272"/>
    </source>
</evidence>
<dbReference type="EMBL" id="JAUSSU010000001">
    <property type="protein sequence ID" value="MDQ0110813.1"/>
    <property type="molecule type" value="Genomic_DNA"/>
</dbReference>
<dbReference type="Pfam" id="PF17768">
    <property type="entry name" value="RecJ_OB"/>
    <property type="match status" value="1"/>
</dbReference>
<dbReference type="Pfam" id="PF02272">
    <property type="entry name" value="DHHA1"/>
    <property type="match status" value="1"/>
</dbReference>
<evidence type="ECO:0000256" key="4">
    <source>
        <dbReference type="ARBA" id="ARBA00022801"/>
    </source>
</evidence>
<dbReference type="Pfam" id="PF10141">
    <property type="entry name" value="ssDNA-exonuc_C"/>
    <property type="match status" value="1"/>
</dbReference>
<reference evidence="10 11" key="1">
    <citation type="submission" date="2023-07" db="EMBL/GenBank/DDBJ databases">
        <title>Sorghum-associated microbial communities from plants grown in Nebraska, USA.</title>
        <authorList>
            <person name="Schachtman D."/>
        </authorList>
    </citation>
    <scope>NUCLEOTIDE SEQUENCE [LARGE SCALE GENOMIC DNA]</scope>
    <source>
        <strain evidence="10 11">CC482</strain>
    </source>
</reference>
<evidence type="ECO:0000313" key="11">
    <source>
        <dbReference type="Proteomes" id="UP001229346"/>
    </source>
</evidence>
<protein>
    <recommendedName>
        <fullName evidence="2">Single-stranded-DNA-specific exonuclease RecJ</fullName>
    </recommendedName>
</protein>
<dbReference type="PANTHER" id="PTHR30255:SF2">
    <property type="entry name" value="SINGLE-STRANDED-DNA-SPECIFIC EXONUCLEASE RECJ"/>
    <property type="match status" value="1"/>
</dbReference>
<dbReference type="SUPFAM" id="SSF64182">
    <property type="entry name" value="DHH phosphoesterases"/>
    <property type="match status" value="1"/>
</dbReference>
<dbReference type="Pfam" id="PF01368">
    <property type="entry name" value="DHH"/>
    <property type="match status" value="1"/>
</dbReference>
<keyword evidence="3" id="KW-0540">Nuclease</keyword>
<feature type="domain" description="DHHA1" evidence="7">
    <location>
        <begin position="355"/>
        <end position="448"/>
    </location>
</feature>
<gene>
    <name evidence="10" type="ORF">J2T15_000229</name>
</gene>
<dbReference type="InterPro" id="IPR038763">
    <property type="entry name" value="DHH_sf"/>
</dbReference>
<dbReference type="Proteomes" id="UP001229346">
    <property type="component" value="Unassembled WGS sequence"/>
</dbReference>
<proteinExistence type="inferred from homology"/>
<dbReference type="InterPro" id="IPR041122">
    <property type="entry name" value="RecJ_OB"/>
</dbReference>
<dbReference type="InterPro" id="IPR001667">
    <property type="entry name" value="DDH_dom"/>
</dbReference>
<dbReference type="Gene3D" id="3.90.1640.30">
    <property type="match status" value="1"/>
</dbReference>
<dbReference type="Gene3D" id="2.40.50.460">
    <property type="match status" value="1"/>
</dbReference>
<feature type="domain" description="Single-stranded-DNA-specific exonuclease RecJ C-terminal" evidence="8">
    <location>
        <begin position="574"/>
        <end position="669"/>
    </location>
</feature>
<accession>A0ABT9TVS6</accession>
<keyword evidence="5 10" id="KW-0269">Exonuclease</keyword>
<evidence type="ECO:0000256" key="3">
    <source>
        <dbReference type="ARBA" id="ARBA00022722"/>
    </source>
</evidence>
<dbReference type="InterPro" id="IPR003156">
    <property type="entry name" value="DHHA1_dom"/>
</dbReference>
<feature type="domain" description="DDH" evidence="6">
    <location>
        <begin position="85"/>
        <end position="229"/>
    </location>
</feature>
<dbReference type="GO" id="GO:0004527">
    <property type="term" value="F:exonuclease activity"/>
    <property type="evidence" value="ECO:0007669"/>
    <property type="project" value="UniProtKB-KW"/>
</dbReference>
<evidence type="ECO:0000259" key="6">
    <source>
        <dbReference type="Pfam" id="PF01368"/>
    </source>
</evidence>
<evidence type="ECO:0000259" key="9">
    <source>
        <dbReference type="Pfam" id="PF17768"/>
    </source>
</evidence>
<evidence type="ECO:0000256" key="2">
    <source>
        <dbReference type="ARBA" id="ARBA00019841"/>
    </source>
</evidence>
<keyword evidence="11" id="KW-1185">Reference proteome</keyword>
<dbReference type="RefSeq" id="WP_307200203.1">
    <property type="nucleotide sequence ID" value="NZ_JAUSSU010000001.1"/>
</dbReference>
<feature type="domain" description="RecJ OB" evidence="9">
    <location>
        <begin position="464"/>
        <end position="570"/>
    </location>
</feature>
<dbReference type="InterPro" id="IPR018779">
    <property type="entry name" value="RecJ_C"/>
</dbReference>
<evidence type="ECO:0000313" key="10">
    <source>
        <dbReference type="EMBL" id="MDQ0110813.1"/>
    </source>
</evidence>
<organism evidence="10 11">
    <name type="scientific">Paenibacillus harenae</name>
    <dbReference type="NCBI Taxonomy" id="306543"/>
    <lineage>
        <taxon>Bacteria</taxon>
        <taxon>Bacillati</taxon>
        <taxon>Bacillota</taxon>
        <taxon>Bacilli</taxon>
        <taxon>Bacillales</taxon>
        <taxon>Paenibacillaceae</taxon>
        <taxon>Paenibacillus</taxon>
    </lineage>
</organism>
<dbReference type="NCBIfam" id="TIGR00644">
    <property type="entry name" value="recJ"/>
    <property type="match status" value="1"/>
</dbReference>
<evidence type="ECO:0000259" key="8">
    <source>
        <dbReference type="Pfam" id="PF10141"/>
    </source>
</evidence>
<dbReference type="InterPro" id="IPR004610">
    <property type="entry name" value="RecJ"/>
</dbReference>
<evidence type="ECO:0000256" key="5">
    <source>
        <dbReference type="ARBA" id="ARBA00022839"/>
    </source>
</evidence>
<dbReference type="PANTHER" id="PTHR30255">
    <property type="entry name" value="SINGLE-STRANDED-DNA-SPECIFIC EXONUCLEASE RECJ"/>
    <property type="match status" value="1"/>
</dbReference>
<evidence type="ECO:0000256" key="1">
    <source>
        <dbReference type="ARBA" id="ARBA00005915"/>
    </source>
</evidence>
<dbReference type="InterPro" id="IPR051673">
    <property type="entry name" value="SSDNA_exonuclease_RecJ"/>
</dbReference>
<name>A0ABT9TVS6_PAEHA</name>
<comment type="caution">
    <text evidence="10">The sequence shown here is derived from an EMBL/GenBank/DDBJ whole genome shotgun (WGS) entry which is preliminary data.</text>
</comment>
<sequence length="670" mass="73879">MVQRKTRWEIAPWNEQDERQAGLIAEALGVPALVAKLLVQRGHNSPDAASRFIHGGEEHLHDPYLLLGMDKAVERIRAAGAAGDKIRIYGDYDADGVSSTSLLIYLFRQLGYHFDYYIPHRALEGYGMNRAAIALASEEGVKLIVTVDTGISAYDEIEYAKELGIDVVVTDHHEPPEVIPDAYAVVNPKQNKCGYPFKGLAGVGVAFKLATALLERPPLEWTDIVSLGTIADLMPLVDENRIFVKYGLERMRSDAGVGFRALSEACGIELDVMTSTSVAFGIAPRINAAGRLDHAKRAVELLTTADYDTAILAASGLDSLNKERQRIVESMVKDAELQWLAKCAAAEEAGTSPPPVIVLAGEGWNVGVIGIVASKLLERNYKPVIILGIDEQTGMCKGSARSIDGYDLHAALTECGQWLDHYGGHQAAAGMSLHRDNLEAFEQKLCELALEWLTEDDWIPKTAVDIVCKLDDASLETVTQLAQLEPFGMGNLSPRLLFQSVELAEKRTIGKESKHLKLQLGSGRKLLDAIGFSMGPLSEGLQTGYSIDVIGELSINEWNGRRKPQLQLQDLHYQSDDKPRQFPEREHFIIIYQQLKKLGSVPLDGLIGKLAGQHRMPRETVELMLDVFEELAFIERKDGMMNATLSPSKRDLSTSKRYIEARENAMLQKA</sequence>
<keyword evidence="4 10" id="KW-0378">Hydrolase</keyword>
<comment type="similarity">
    <text evidence="1">Belongs to the RecJ family.</text>
</comment>